<keyword evidence="1" id="KW-0677">Repeat</keyword>
<dbReference type="SUPFAM" id="SSF51126">
    <property type="entry name" value="Pectin lyase-like"/>
    <property type="match status" value="1"/>
</dbReference>
<feature type="non-terminal residue" evidence="4">
    <location>
        <position position="124"/>
    </location>
</feature>
<dbReference type="Gene3D" id="2.160.20.10">
    <property type="entry name" value="Single-stranded right-handed beta-helix, Pectin lyase-like"/>
    <property type="match status" value="1"/>
</dbReference>
<gene>
    <name evidence="4" type="ORF">Tci_920159</name>
</gene>
<dbReference type="InterPro" id="IPR012334">
    <property type="entry name" value="Pectin_lyas_fold"/>
</dbReference>
<protein>
    <submittedName>
        <fullName evidence="4">Uncharacterized protein</fullName>
    </submittedName>
</protein>
<organism evidence="4">
    <name type="scientific">Tanacetum cinerariifolium</name>
    <name type="common">Dalmatian daisy</name>
    <name type="synonym">Chrysanthemum cinerariifolium</name>
    <dbReference type="NCBI Taxonomy" id="118510"/>
    <lineage>
        <taxon>Eukaryota</taxon>
        <taxon>Viridiplantae</taxon>
        <taxon>Streptophyta</taxon>
        <taxon>Embryophyta</taxon>
        <taxon>Tracheophyta</taxon>
        <taxon>Spermatophyta</taxon>
        <taxon>Magnoliopsida</taxon>
        <taxon>eudicotyledons</taxon>
        <taxon>Gunneridae</taxon>
        <taxon>Pentapetalae</taxon>
        <taxon>asterids</taxon>
        <taxon>campanulids</taxon>
        <taxon>Asterales</taxon>
        <taxon>Asteraceae</taxon>
        <taxon>Asteroideae</taxon>
        <taxon>Anthemideae</taxon>
        <taxon>Anthemidinae</taxon>
        <taxon>Tanacetum</taxon>
    </lineage>
</organism>
<keyword evidence="3" id="KW-0624">Polysaccharide degradation</keyword>
<dbReference type="InterPro" id="IPR011050">
    <property type="entry name" value="Pectin_lyase_fold/virulence"/>
</dbReference>
<dbReference type="PANTHER" id="PTHR31736">
    <property type="match status" value="1"/>
</dbReference>
<dbReference type="EMBL" id="BKCJ011717172">
    <property type="protein sequence ID" value="GFD48190.1"/>
    <property type="molecule type" value="Genomic_DNA"/>
</dbReference>
<evidence type="ECO:0000256" key="3">
    <source>
        <dbReference type="ARBA" id="ARBA00023326"/>
    </source>
</evidence>
<evidence type="ECO:0000256" key="1">
    <source>
        <dbReference type="ARBA" id="ARBA00022737"/>
    </source>
</evidence>
<dbReference type="AlphaFoldDB" id="A0A699WPN5"/>
<dbReference type="PANTHER" id="PTHR31736:SF9">
    <property type="entry name" value="ENDO-XYLOGALACTURONAN HYDROLASE A-RELATED"/>
    <property type="match status" value="1"/>
</dbReference>
<comment type="caution">
    <text evidence="4">The sequence shown here is derived from an EMBL/GenBank/DDBJ whole genome shotgun (WGS) entry which is preliminary data.</text>
</comment>
<evidence type="ECO:0000256" key="2">
    <source>
        <dbReference type="ARBA" id="ARBA00023277"/>
    </source>
</evidence>
<reference evidence="4" key="1">
    <citation type="journal article" date="2019" name="Sci. Rep.">
        <title>Draft genome of Tanacetum cinerariifolium, the natural source of mosquito coil.</title>
        <authorList>
            <person name="Yamashiro T."/>
            <person name="Shiraishi A."/>
            <person name="Satake H."/>
            <person name="Nakayama K."/>
        </authorList>
    </citation>
    <scope>NUCLEOTIDE SEQUENCE</scope>
</reference>
<name>A0A699WPN5_TANCI</name>
<proteinExistence type="predicted"/>
<evidence type="ECO:0000313" key="4">
    <source>
        <dbReference type="EMBL" id="GFD48190.1"/>
    </source>
</evidence>
<dbReference type="GO" id="GO:0000272">
    <property type="term" value="P:polysaccharide catabolic process"/>
    <property type="evidence" value="ECO:0007669"/>
    <property type="project" value="UniProtKB-KW"/>
</dbReference>
<accession>A0A699WPN5</accession>
<keyword evidence="2" id="KW-0119">Carbohydrate metabolism</keyword>
<sequence length="124" mass="13529">MYFGPGIHTPPDQPGNVIHVPSNTTVYLAGGAVLRAKLLVDHAENVRIIGRGIIDQPERGIEVTFSKNVTIDGLIVRNPQHYTVYGGQSRGLTIRNLKSFSAKPWSDGIDLMSCSDVLVDDVFL</sequence>